<evidence type="ECO:0008006" key="3">
    <source>
        <dbReference type="Google" id="ProtNLM"/>
    </source>
</evidence>
<dbReference type="InterPro" id="IPR036397">
    <property type="entry name" value="RNaseH_sf"/>
</dbReference>
<dbReference type="InterPro" id="IPR012337">
    <property type="entry name" value="RNaseH-like_sf"/>
</dbReference>
<dbReference type="Gene3D" id="1.10.10.60">
    <property type="entry name" value="Homeodomain-like"/>
    <property type="match status" value="1"/>
</dbReference>
<accession>A0A1G2H143</accession>
<dbReference type="SUPFAM" id="SSF53098">
    <property type="entry name" value="Ribonuclease H-like"/>
    <property type="match status" value="1"/>
</dbReference>
<gene>
    <name evidence="1" type="ORF">A3H64_01175</name>
</gene>
<name>A0A1G2H143_9BACT</name>
<dbReference type="Proteomes" id="UP000178186">
    <property type="component" value="Unassembled WGS sequence"/>
</dbReference>
<reference evidence="1 2" key="1">
    <citation type="journal article" date="2016" name="Nat. Commun.">
        <title>Thousands of microbial genomes shed light on interconnected biogeochemical processes in an aquifer system.</title>
        <authorList>
            <person name="Anantharaman K."/>
            <person name="Brown C.T."/>
            <person name="Hug L.A."/>
            <person name="Sharon I."/>
            <person name="Castelle C.J."/>
            <person name="Probst A.J."/>
            <person name="Thomas B.C."/>
            <person name="Singh A."/>
            <person name="Wilkins M.J."/>
            <person name="Karaoz U."/>
            <person name="Brodie E.L."/>
            <person name="Williams K.H."/>
            <person name="Hubbard S.S."/>
            <person name="Banfield J.F."/>
        </authorList>
    </citation>
    <scope>NUCLEOTIDE SEQUENCE [LARGE SCALE GENOMIC DNA]</scope>
</reference>
<evidence type="ECO:0000313" key="1">
    <source>
        <dbReference type="EMBL" id="OGZ56205.1"/>
    </source>
</evidence>
<proteinExistence type="predicted"/>
<dbReference type="Gene3D" id="3.30.420.10">
    <property type="entry name" value="Ribonuclease H-like superfamily/Ribonuclease H"/>
    <property type="match status" value="1"/>
</dbReference>
<comment type="caution">
    <text evidence="1">The sequence shown here is derived from an EMBL/GenBank/DDBJ whole genome shotgun (WGS) entry which is preliminary data.</text>
</comment>
<protein>
    <recommendedName>
        <fullName evidence="3">Integrase catalytic domain-containing protein</fullName>
    </recommendedName>
</protein>
<organism evidence="1 2">
    <name type="scientific">Candidatus Ryanbacteria bacterium RIFCSPLOWO2_02_FULL_45_11c</name>
    <dbReference type="NCBI Taxonomy" id="1802128"/>
    <lineage>
        <taxon>Bacteria</taxon>
        <taxon>Candidatus Ryaniibacteriota</taxon>
    </lineage>
</organism>
<dbReference type="STRING" id="1802128.A3H64_01175"/>
<dbReference type="EMBL" id="MHNY01000017">
    <property type="protein sequence ID" value="OGZ56205.1"/>
    <property type="molecule type" value="Genomic_DNA"/>
</dbReference>
<dbReference type="AlphaFoldDB" id="A0A1G2H143"/>
<evidence type="ECO:0000313" key="2">
    <source>
        <dbReference type="Proteomes" id="UP000178186"/>
    </source>
</evidence>
<dbReference type="GO" id="GO:0003676">
    <property type="term" value="F:nucleic acid binding"/>
    <property type="evidence" value="ECO:0007669"/>
    <property type="project" value="InterPro"/>
</dbReference>
<sequence>MTIHKHTRLTPIQRQELYHDYHSNNLRVCDLIRKYRVSAPTVYKILHRGRQRDFSVHTSTNARFRMIRYGLKRLAKVEQKLERKLKAQARRYNKQYPGEMVHCDTKRLPLLTGETRLQKHEYLFVGIDDFSRELYAAILPDKTQYSAEVFLKQILENVRIRLNRCTRTTDWSIVAVRTTRS</sequence>